<dbReference type="Gene3D" id="2.30.110.10">
    <property type="entry name" value="Electron Transport, Fmn-binding Protein, Chain A"/>
    <property type="match status" value="1"/>
</dbReference>
<evidence type="ECO:0000259" key="1">
    <source>
        <dbReference type="Pfam" id="PF01243"/>
    </source>
</evidence>
<dbReference type="InterPro" id="IPR012349">
    <property type="entry name" value="Split_barrel_FMN-bd"/>
</dbReference>
<keyword evidence="3" id="KW-1185">Reference proteome</keyword>
<dbReference type="HOGENOM" id="CLU_1419253_0_0_9"/>
<evidence type="ECO:0000313" key="2">
    <source>
        <dbReference type="EMBL" id="EFV01805.1"/>
    </source>
</evidence>
<evidence type="ECO:0000313" key="3">
    <source>
        <dbReference type="Proteomes" id="UP000004754"/>
    </source>
</evidence>
<feature type="domain" description="Pyridoxamine 5'-phosphate oxidase N-terminal" evidence="1">
    <location>
        <begin position="28"/>
        <end position="121"/>
    </location>
</feature>
<dbReference type="Pfam" id="PF01243">
    <property type="entry name" value="PNPOx_N"/>
    <property type="match status" value="1"/>
</dbReference>
<organism evidence="2 3">
    <name type="scientific">Pseudoramibacter alactolyticus ATCC 23263</name>
    <dbReference type="NCBI Taxonomy" id="887929"/>
    <lineage>
        <taxon>Bacteria</taxon>
        <taxon>Bacillati</taxon>
        <taxon>Bacillota</taxon>
        <taxon>Clostridia</taxon>
        <taxon>Eubacteriales</taxon>
        <taxon>Eubacteriaceae</taxon>
        <taxon>Pseudoramibacter</taxon>
    </lineage>
</organism>
<dbReference type="SUPFAM" id="SSF50475">
    <property type="entry name" value="FMN-binding split barrel"/>
    <property type="match status" value="1"/>
</dbReference>
<dbReference type="STRING" id="887929.HMP0721_1198"/>
<dbReference type="Proteomes" id="UP000004754">
    <property type="component" value="Unassembled WGS sequence"/>
</dbReference>
<dbReference type="InterPro" id="IPR011576">
    <property type="entry name" value="Pyridox_Oxase_N"/>
</dbReference>
<protein>
    <submittedName>
        <fullName evidence="2">Pyridoxamine 5'-phosphate oxidase family protein</fullName>
    </submittedName>
</protein>
<accession>E6MGR5</accession>
<dbReference type="EMBL" id="AEQN01000016">
    <property type="protein sequence ID" value="EFV01805.1"/>
    <property type="molecule type" value="Genomic_DNA"/>
</dbReference>
<gene>
    <name evidence="2" type="ORF">HMP0721_1198</name>
</gene>
<comment type="caution">
    <text evidence="2">The sequence shown here is derived from an EMBL/GenBank/DDBJ whole genome shotgun (WGS) entry which is preliminary data.</text>
</comment>
<name>E6MGR5_9FIRM</name>
<dbReference type="RefSeq" id="WP_006598622.1">
    <property type="nucleotide sequence ID" value="NZ_GL622359.1"/>
</dbReference>
<dbReference type="eggNOG" id="COG3467">
    <property type="taxonomic scope" value="Bacteria"/>
</dbReference>
<reference evidence="2 3" key="1">
    <citation type="submission" date="2010-12" db="EMBL/GenBank/DDBJ databases">
        <authorList>
            <person name="Muzny D."/>
            <person name="Qin X."/>
            <person name="Deng J."/>
            <person name="Jiang H."/>
            <person name="Liu Y."/>
            <person name="Qu J."/>
            <person name="Song X.-Z."/>
            <person name="Zhang L."/>
            <person name="Thornton R."/>
            <person name="Coyle M."/>
            <person name="Francisco L."/>
            <person name="Jackson L."/>
            <person name="Javaid M."/>
            <person name="Korchina V."/>
            <person name="Kovar C."/>
            <person name="Mata R."/>
            <person name="Mathew T."/>
            <person name="Ngo R."/>
            <person name="Nguyen L."/>
            <person name="Nguyen N."/>
            <person name="Okwuonu G."/>
            <person name="Ongeri F."/>
            <person name="Pham C."/>
            <person name="Simmons D."/>
            <person name="Wilczek-Boney K."/>
            <person name="Hale W."/>
            <person name="Jakkamsetti A."/>
            <person name="Pham P."/>
            <person name="Ruth R."/>
            <person name="San Lucas F."/>
            <person name="Warren J."/>
            <person name="Zhang J."/>
            <person name="Zhao Z."/>
            <person name="Zhou C."/>
            <person name="Zhu D."/>
            <person name="Lee S."/>
            <person name="Bess C."/>
            <person name="Blankenburg K."/>
            <person name="Forbes L."/>
            <person name="Fu Q."/>
            <person name="Gubbala S."/>
            <person name="Hirani K."/>
            <person name="Jayaseelan J.C."/>
            <person name="Lara F."/>
            <person name="Munidasa M."/>
            <person name="Palculict T."/>
            <person name="Patil S."/>
            <person name="Pu L.-L."/>
            <person name="Saada N."/>
            <person name="Tang L."/>
            <person name="Weissenberger G."/>
            <person name="Zhu Y."/>
            <person name="Hemphill L."/>
            <person name="Shang Y."/>
            <person name="Youmans B."/>
            <person name="Ayvaz T."/>
            <person name="Ross M."/>
            <person name="Santibanez J."/>
            <person name="Aqrawi P."/>
            <person name="Gross S."/>
            <person name="Joshi V."/>
            <person name="Fowler G."/>
            <person name="Nazareth L."/>
            <person name="Reid J."/>
            <person name="Worley K."/>
            <person name="Petrosino J."/>
            <person name="Highlander S."/>
            <person name="Gibbs R."/>
        </authorList>
    </citation>
    <scope>NUCLEOTIDE SEQUENCE [LARGE SCALE GENOMIC DNA]</scope>
    <source>
        <strain evidence="2 3">ATCC 23263</strain>
    </source>
</reference>
<proteinExistence type="predicted"/>
<dbReference type="AlphaFoldDB" id="E6MGR5"/>
<sequence length="171" mass="18603">MDFERAARFWDEKAAAAPPEQKMPRAALEAKLDAFLAAHQTLALATGSGDRLRCTPLEYLWHEGKIYIFTEGGHKFDGLAHNAKVAAAVYEPDAGMNRLAGVQIAGTASVIAPNTATYQALCAVRGIDEAALKALPTPLYLLEIRLAQAELLFSEFKRAGYDSRQRLAVKS</sequence>